<protein>
    <recommendedName>
        <fullName evidence="1">Cathepsin propeptide inhibitor domain-containing protein</fullName>
    </recommendedName>
</protein>
<dbReference type="EMBL" id="CAJNOQ010067221">
    <property type="protein sequence ID" value="CAF1681916.1"/>
    <property type="molecule type" value="Genomic_DNA"/>
</dbReference>
<dbReference type="SUPFAM" id="SSF54001">
    <property type="entry name" value="Cysteine proteinases"/>
    <property type="match status" value="1"/>
</dbReference>
<dbReference type="EMBL" id="CAJOBC010156371">
    <property type="protein sequence ID" value="CAF4686787.1"/>
    <property type="molecule type" value="Genomic_DNA"/>
</dbReference>
<dbReference type="Proteomes" id="UP000681722">
    <property type="component" value="Unassembled WGS sequence"/>
</dbReference>
<evidence type="ECO:0000313" key="2">
    <source>
        <dbReference type="EMBL" id="CAF1681916.1"/>
    </source>
</evidence>
<feature type="domain" description="Cathepsin propeptide inhibitor" evidence="1">
    <location>
        <begin position="2"/>
        <end position="43"/>
    </location>
</feature>
<comment type="caution">
    <text evidence="2">The sequence shown here is derived from an EMBL/GenBank/DDBJ whole genome shotgun (WGS) entry which is preliminary data.</text>
</comment>
<dbReference type="AlphaFoldDB" id="A0A816H4E5"/>
<dbReference type="InterPro" id="IPR038765">
    <property type="entry name" value="Papain-like_cys_pep_sf"/>
</dbReference>
<evidence type="ECO:0000313" key="4">
    <source>
        <dbReference type="Proteomes" id="UP000663829"/>
    </source>
</evidence>
<accession>A0A816H4E5</accession>
<gene>
    <name evidence="2" type="ORF">GPM918_LOCUS46621</name>
    <name evidence="3" type="ORF">SRO942_LOCUS51175</name>
</gene>
<dbReference type="Gene3D" id="1.10.287.2250">
    <property type="match status" value="1"/>
</dbReference>
<dbReference type="Pfam" id="PF08246">
    <property type="entry name" value="Inhibitor_I29"/>
    <property type="match status" value="1"/>
</dbReference>
<evidence type="ECO:0000313" key="3">
    <source>
        <dbReference type="EMBL" id="CAF4686787.1"/>
    </source>
</evidence>
<dbReference type="InterPro" id="IPR013201">
    <property type="entry name" value="Prot_inhib_I29"/>
</dbReference>
<evidence type="ECO:0000259" key="1">
    <source>
        <dbReference type="Pfam" id="PF08246"/>
    </source>
</evidence>
<name>A0A816H4E5_9BILA</name>
<feature type="non-terminal residue" evidence="2">
    <location>
        <position position="1"/>
    </location>
</feature>
<organism evidence="2 4">
    <name type="scientific">Didymodactylos carnosus</name>
    <dbReference type="NCBI Taxonomy" id="1234261"/>
    <lineage>
        <taxon>Eukaryota</taxon>
        <taxon>Metazoa</taxon>
        <taxon>Spiralia</taxon>
        <taxon>Gnathifera</taxon>
        <taxon>Rotifera</taxon>
        <taxon>Eurotatoria</taxon>
        <taxon>Bdelloidea</taxon>
        <taxon>Philodinida</taxon>
        <taxon>Philodinidae</taxon>
        <taxon>Didymodactylos</taxon>
    </lineage>
</organism>
<sequence>IQEETLRFQTFKQTLLTVVKTNILQLSYEAELNAYADFTNSEFDSQKKGLIPSSQKRNHFNDDEQIEQLLFELRNIEKQQYMFDKSEREEELEEREQIYKRSLPLQRRG</sequence>
<feature type="non-terminal residue" evidence="2">
    <location>
        <position position="109"/>
    </location>
</feature>
<reference evidence="2" key="1">
    <citation type="submission" date="2021-02" db="EMBL/GenBank/DDBJ databases">
        <authorList>
            <person name="Nowell W R."/>
        </authorList>
    </citation>
    <scope>NUCLEOTIDE SEQUENCE</scope>
</reference>
<dbReference type="Proteomes" id="UP000663829">
    <property type="component" value="Unassembled WGS sequence"/>
</dbReference>
<keyword evidence="4" id="KW-1185">Reference proteome</keyword>
<proteinExistence type="predicted"/>